<dbReference type="EMBL" id="CP136051">
    <property type="protein sequence ID" value="WOK08240.1"/>
    <property type="molecule type" value="Genomic_DNA"/>
</dbReference>
<evidence type="ECO:0000313" key="2">
    <source>
        <dbReference type="EMBL" id="WOK08240.1"/>
    </source>
</evidence>
<proteinExistence type="predicted"/>
<dbReference type="Proteomes" id="UP001302349">
    <property type="component" value="Chromosome"/>
</dbReference>
<evidence type="ECO:0000259" key="1">
    <source>
        <dbReference type="Pfam" id="PF14238"/>
    </source>
</evidence>
<dbReference type="Pfam" id="PF14238">
    <property type="entry name" value="DUF4340"/>
    <property type="match status" value="1"/>
</dbReference>
<dbReference type="InterPro" id="IPR025641">
    <property type="entry name" value="DUF4340"/>
</dbReference>
<evidence type="ECO:0000313" key="3">
    <source>
        <dbReference type="Proteomes" id="UP001302349"/>
    </source>
</evidence>
<sequence>MKSTLKLLGVLGILIALYFVVQFTTDRGRSKSFRSELVKIDTAAVTKLQIEANGDQLVVEKGENQWRVNTPAGKNVAATSSSVKGILNSLMSVKPSRLVAKDESKWKDYEVDSAGTRVEVFEGGEKTLDLVVGRFNMEGQRQFSTYVRLFEEPEVYSAANFMGASLSTNSASYRNQQLARFTRDSVYQVTFEYPDSAFTLSKTDGKWLLGGQPADSANTAKYLQGIAYLSNRNFADDFNPVGSPLFSVTYLVKSGNPLKVEGYLPNGELVVYSDFNAEEYFKDASLKDKIFKGSTYFLSKEE</sequence>
<reference evidence="2 3" key="1">
    <citation type="journal article" date="2023" name="Microbiol. Resour. Announc.">
        <title>Complete Genome Sequence of Imperialibacter roseus strain P4T.</title>
        <authorList>
            <person name="Tizabi D.R."/>
            <person name="Bachvaroff T."/>
            <person name="Hill R.T."/>
        </authorList>
    </citation>
    <scope>NUCLEOTIDE SEQUENCE [LARGE SCALE GENOMIC DNA]</scope>
    <source>
        <strain evidence="2 3">P4T</strain>
    </source>
</reference>
<keyword evidence="3" id="KW-1185">Reference proteome</keyword>
<gene>
    <name evidence="2" type="ORF">RT717_06270</name>
</gene>
<name>A0ABZ0IV39_9BACT</name>
<organism evidence="2 3">
    <name type="scientific">Imperialibacter roseus</name>
    <dbReference type="NCBI Taxonomy" id="1324217"/>
    <lineage>
        <taxon>Bacteria</taxon>
        <taxon>Pseudomonadati</taxon>
        <taxon>Bacteroidota</taxon>
        <taxon>Cytophagia</taxon>
        <taxon>Cytophagales</taxon>
        <taxon>Flammeovirgaceae</taxon>
        <taxon>Imperialibacter</taxon>
    </lineage>
</organism>
<protein>
    <submittedName>
        <fullName evidence="2">DUF4340 domain-containing protein</fullName>
    </submittedName>
</protein>
<accession>A0ABZ0IV39</accession>
<dbReference type="RefSeq" id="WP_317490883.1">
    <property type="nucleotide sequence ID" value="NZ_CP136051.1"/>
</dbReference>
<feature type="domain" description="DUF4340" evidence="1">
    <location>
        <begin position="71"/>
        <end position="235"/>
    </location>
</feature>